<evidence type="ECO:0000313" key="2">
    <source>
        <dbReference type="EMBL" id="QDE34813.1"/>
    </source>
</evidence>
<dbReference type="Proteomes" id="UP000316125">
    <property type="component" value="Chromosome"/>
</dbReference>
<name>A0A4Y5YQP5_9MICO</name>
<feature type="domain" description="HTH cro/C1-type" evidence="1">
    <location>
        <begin position="55"/>
        <end position="107"/>
    </location>
</feature>
<protein>
    <submittedName>
        <fullName evidence="2">Helix-turn-helix transcriptional regulator</fullName>
    </submittedName>
</protein>
<dbReference type="AlphaFoldDB" id="A0A4Y5YQP5"/>
<evidence type="ECO:0000259" key="1">
    <source>
        <dbReference type="Pfam" id="PF13443"/>
    </source>
</evidence>
<organism evidence="2 3">
    <name type="scientific">Microbacterium foliorum</name>
    <dbReference type="NCBI Taxonomy" id="104336"/>
    <lineage>
        <taxon>Bacteria</taxon>
        <taxon>Bacillati</taxon>
        <taxon>Actinomycetota</taxon>
        <taxon>Actinomycetes</taxon>
        <taxon>Micrococcales</taxon>
        <taxon>Microbacteriaceae</taxon>
        <taxon>Microbacterium</taxon>
    </lineage>
</organism>
<sequence>MRVVARVATASRGFAPAIWRQKALNVAEPQRGGWGWNVQLLMDMNDIEDAAGLARSINAAELEVDGQRVRVTPNQMARLIEAPPDSIDRAVFVSLCTVLHCSPGDLVWVPRPRPR</sequence>
<accession>A0A4Y5YQP5</accession>
<dbReference type="EMBL" id="CP041040">
    <property type="protein sequence ID" value="QDE34813.1"/>
    <property type="molecule type" value="Genomic_DNA"/>
</dbReference>
<gene>
    <name evidence="2" type="ORF">FIV50_08420</name>
</gene>
<dbReference type="InterPro" id="IPR001387">
    <property type="entry name" value="Cro/C1-type_HTH"/>
</dbReference>
<evidence type="ECO:0000313" key="3">
    <source>
        <dbReference type="Proteomes" id="UP000316125"/>
    </source>
</evidence>
<reference evidence="2 3" key="1">
    <citation type="submission" date="2019-06" db="EMBL/GenBank/DDBJ databases">
        <title>Complete genome of Microbacterium foliorum M2.</title>
        <authorList>
            <person name="Cao G."/>
        </authorList>
    </citation>
    <scope>NUCLEOTIDE SEQUENCE [LARGE SCALE GENOMIC DNA]</scope>
    <source>
        <strain evidence="2 3">M2</strain>
    </source>
</reference>
<proteinExistence type="predicted"/>
<dbReference type="Pfam" id="PF13443">
    <property type="entry name" value="HTH_26"/>
    <property type="match status" value="1"/>
</dbReference>
<dbReference type="OrthoDB" id="9805309at2"/>